<organism evidence="1 2">
    <name type="scientific">Megasphaera paucivorans</name>
    <dbReference type="NCBI Taxonomy" id="349095"/>
    <lineage>
        <taxon>Bacteria</taxon>
        <taxon>Bacillati</taxon>
        <taxon>Bacillota</taxon>
        <taxon>Negativicutes</taxon>
        <taxon>Veillonellales</taxon>
        <taxon>Veillonellaceae</taxon>
        <taxon>Megasphaera</taxon>
    </lineage>
</organism>
<evidence type="ECO:0000313" key="1">
    <source>
        <dbReference type="EMBL" id="SDM24801.1"/>
    </source>
</evidence>
<dbReference type="AlphaFoldDB" id="A0A1G9RNT8"/>
<dbReference type="OrthoDB" id="1550991at2"/>
<reference evidence="1 2" key="1">
    <citation type="submission" date="2016-10" db="EMBL/GenBank/DDBJ databases">
        <authorList>
            <person name="de Groot N.N."/>
        </authorList>
    </citation>
    <scope>NUCLEOTIDE SEQUENCE [LARGE SCALE GENOMIC DNA]</scope>
    <source>
        <strain evidence="1 2">DSM 16981</strain>
    </source>
</reference>
<protein>
    <submittedName>
        <fullName evidence="1">B3/B4 domain-containing protein (DNA/RNA-binding domain of Phe-tRNA-synthetase)</fullName>
    </submittedName>
</protein>
<dbReference type="Proteomes" id="UP000199309">
    <property type="component" value="Unassembled WGS sequence"/>
</dbReference>
<keyword evidence="2" id="KW-1185">Reference proteome</keyword>
<dbReference type="RefSeq" id="WP_091647902.1">
    <property type="nucleotide sequence ID" value="NZ_FNHQ01000003.1"/>
</dbReference>
<accession>A0A1G9RNT8</accession>
<dbReference type="STRING" id="349095.SAMN05660299_00520"/>
<dbReference type="EMBL" id="FNHQ01000003">
    <property type="protein sequence ID" value="SDM24801.1"/>
    <property type="molecule type" value="Genomic_DNA"/>
</dbReference>
<dbReference type="SUPFAM" id="SSF56037">
    <property type="entry name" value="PheT/TilS domain"/>
    <property type="match status" value="1"/>
</dbReference>
<sequence>MIQATEKWKERHPDAKMGFMVMNQLMYGMGTEILDAEKEKVEQLLRNSFADSTSLKGQPAIAAYVKYYKHFKKTYHVLKQQESVAFKGKSIPQSIPIVEAMFMAELKNGLLTAGHDYDALKLPLYLDTAQGTESYTLMSRNIQQPKNEDMILCDQCGVISSIIYGPDQRTRIVPETKTALFVIYAPPGISDSMIHNHLTDMYTYVKMVYPEAVVEQQQIISAR</sequence>
<proteinExistence type="predicted"/>
<name>A0A1G9RNT8_9FIRM</name>
<gene>
    <name evidence="1" type="ORF">SAMN05660299_00520</name>
</gene>
<evidence type="ECO:0000313" key="2">
    <source>
        <dbReference type="Proteomes" id="UP000199309"/>
    </source>
</evidence>